<gene>
    <name evidence="2" type="ORF">AYO20_06431</name>
</gene>
<comment type="caution">
    <text evidence="2">The sequence shown here is derived from an EMBL/GenBank/DDBJ whole genome shotgun (WGS) entry which is preliminary data.</text>
</comment>
<keyword evidence="1" id="KW-0812">Transmembrane</keyword>
<evidence type="ECO:0000256" key="1">
    <source>
        <dbReference type="SAM" id="Phobius"/>
    </source>
</evidence>
<proteinExistence type="predicted"/>
<dbReference type="Proteomes" id="UP000185904">
    <property type="component" value="Unassembled WGS sequence"/>
</dbReference>
<feature type="transmembrane region" description="Helical" evidence="1">
    <location>
        <begin position="507"/>
        <end position="529"/>
    </location>
</feature>
<keyword evidence="3" id="KW-1185">Reference proteome</keyword>
<dbReference type="OrthoDB" id="5322539at2759"/>
<organism evidence="2 3">
    <name type="scientific">Fonsecaea nubica</name>
    <dbReference type="NCBI Taxonomy" id="856822"/>
    <lineage>
        <taxon>Eukaryota</taxon>
        <taxon>Fungi</taxon>
        <taxon>Dikarya</taxon>
        <taxon>Ascomycota</taxon>
        <taxon>Pezizomycotina</taxon>
        <taxon>Eurotiomycetes</taxon>
        <taxon>Chaetothyriomycetidae</taxon>
        <taxon>Chaetothyriales</taxon>
        <taxon>Herpotrichiellaceae</taxon>
        <taxon>Fonsecaea</taxon>
    </lineage>
</organism>
<dbReference type="EMBL" id="LVCJ01000040">
    <property type="protein sequence ID" value="OAL34378.1"/>
    <property type="molecule type" value="Genomic_DNA"/>
</dbReference>
<dbReference type="GeneID" id="34589846"/>
<keyword evidence="1" id="KW-0472">Membrane</keyword>
<evidence type="ECO:0000313" key="2">
    <source>
        <dbReference type="EMBL" id="OAL34378.1"/>
    </source>
</evidence>
<evidence type="ECO:0008006" key="4">
    <source>
        <dbReference type="Google" id="ProtNLM"/>
    </source>
</evidence>
<dbReference type="PANTHER" id="PTHR35041">
    <property type="entry name" value="MEDIATOR OF RNA POLYMERASE II TRANSCRIPTION SUBUNIT 1"/>
    <property type="match status" value="1"/>
</dbReference>
<dbReference type="PANTHER" id="PTHR35041:SF6">
    <property type="entry name" value="FORMYLMETHIONINE DEFORMYLASE-LIKE PROTEIN-RELATED"/>
    <property type="match status" value="1"/>
</dbReference>
<evidence type="ECO:0000313" key="3">
    <source>
        <dbReference type="Proteomes" id="UP000185904"/>
    </source>
</evidence>
<dbReference type="RefSeq" id="XP_022499390.1">
    <property type="nucleotide sequence ID" value="XM_022644722.1"/>
</dbReference>
<accession>A0A178CWZ9</accession>
<keyword evidence="1" id="KW-1133">Transmembrane helix</keyword>
<sequence length="622" mass="68058">MAWTYQDSLHVNKNDTEVLPSDASLVKMRPARTRRIHWRAPTLMVASFITALIGAVSHHVLYLCVDGRAITFDVEQQVVTSAGLVLAFLVKVLLAISSSIAFTQCLWCTLRLHSVDVRSMDSLFGVLGNPFELLNLRFWFGHPVLTLTAATTWLIPLSAIFTPATISVGPRMHSSAVRINVAQRDAFLANRLNKLDDGSWRFPGVSTMLNYLSQLSLVEASLLTVSGGSSNQNLSYTQSFYGPAVQCVAPNNETRSFITTAMEESINETGDFLFWTAFYPFETFGPDMNGTFFNNIVASESATDPNLGLDLISKDAAKVYHTLYLSDNMTIIPSADGYLEILECSLHNASYDVRFELRGDGQQTITATRKLLEPVPASLSLPGNVTETDAAEMFEYLTLMQSYVVYVIGVTTTSPLYVSDWRAIQFSSLVASPVLGSYLMPSEDHVNLSDFTAVLESLFENFTLSYRFGEVPESTIGTPKQFNTEIATPATLHRSLNTFSYNPRTLIVAYSVVIALAAACLACGITALYRNGVSYTNNFSTILRVTRDKRFDALIEDDEDRAGADPLPRHVGDVVVTYVEGDVDAAVDAEAESTQAPAPAQPQACAAYTHVGFTGAGIKVLS</sequence>
<feature type="transmembrane region" description="Helical" evidence="1">
    <location>
        <begin position="42"/>
        <end position="62"/>
    </location>
</feature>
<dbReference type="AlphaFoldDB" id="A0A178CWZ9"/>
<feature type="transmembrane region" description="Helical" evidence="1">
    <location>
        <begin position="146"/>
        <end position="168"/>
    </location>
</feature>
<name>A0A178CWZ9_9EURO</name>
<protein>
    <recommendedName>
        <fullName evidence="4">Transmembrane protein</fullName>
    </recommendedName>
</protein>
<feature type="transmembrane region" description="Helical" evidence="1">
    <location>
        <begin position="82"/>
        <end position="110"/>
    </location>
</feature>
<reference evidence="2 3" key="1">
    <citation type="submission" date="2016-03" db="EMBL/GenBank/DDBJ databases">
        <title>The draft genome sequence of Fonsecaea nubica causative agent of cutaneous subcutaneous infection in human host.</title>
        <authorList>
            <person name="Costa F."/>
            <person name="Sybren D.H."/>
            <person name="Raittz R.T."/>
            <person name="Weiss V.A."/>
            <person name="Leao A.C."/>
            <person name="Gomes R."/>
            <person name="De Souza E.M."/>
            <person name="Pedrosa F.O."/>
            <person name="Steffens M.B."/>
            <person name="Bombassaro A."/>
            <person name="Tadra-Sfeir M.Z."/>
            <person name="Moreno L.F."/>
            <person name="Najafzadeh M.J."/>
            <person name="Felipe M.S."/>
            <person name="Teixeira M."/>
            <person name="Sun J."/>
            <person name="Xi L."/>
            <person name="Castro M.A."/>
            <person name="Vicente V.A."/>
        </authorList>
    </citation>
    <scope>NUCLEOTIDE SEQUENCE [LARGE SCALE GENOMIC DNA]</scope>
    <source>
        <strain evidence="2 3">CBS 269.64</strain>
    </source>
</reference>